<protein>
    <recommendedName>
        <fullName evidence="3">HTH-type transcriptional regulator MetR</fullName>
    </recommendedName>
</protein>
<gene>
    <name evidence="13" type="primary">cynR_2</name>
    <name evidence="13" type="ORF">EHSB41UT_02704</name>
</gene>
<evidence type="ECO:0000313" key="14">
    <source>
        <dbReference type="Proteomes" id="UP000196573"/>
    </source>
</evidence>
<dbReference type="GO" id="GO:0003700">
    <property type="term" value="F:DNA-binding transcription factor activity"/>
    <property type="evidence" value="ECO:0007669"/>
    <property type="project" value="InterPro"/>
</dbReference>
<evidence type="ECO:0000313" key="13">
    <source>
        <dbReference type="EMBL" id="SMA48343.1"/>
    </source>
</evidence>
<evidence type="ECO:0000256" key="10">
    <source>
        <dbReference type="ARBA" id="ARBA00023163"/>
    </source>
</evidence>
<dbReference type="OrthoDB" id="155872at2"/>
<keyword evidence="14" id="KW-1185">Reference proteome</keyword>
<dbReference type="EMBL" id="FWPT01000006">
    <property type="protein sequence ID" value="SMA48343.1"/>
    <property type="molecule type" value="Genomic_DNA"/>
</dbReference>
<dbReference type="InterPro" id="IPR000847">
    <property type="entry name" value="LysR_HTH_N"/>
</dbReference>
<evidence type="ECO:0000256" key="5">
    <source>
        <dbReference type="ARBA" id="ARBA00022491"/>
    </source>
</evidence>
<dbReference type="GO" id="GO:0009086">
    <property type="term" value="P:methionine biosynthetic process"/>
    <property type="evidence" value="ECO:0007669"/>
    <property type="project" value="UniProtKB-KW"/>
</dbReference>
<dbReference type="Gene3D" id="1.10.10.10">
    <property type="entry name" value="Winged helix-like DNA-binding domain superfamily/Winged helix DNA-binding domain"/>
    <property type="match status" value="1"/>
</dbReference>
<keyword evidence="10" id="KW-0804">Transcription</keyword>
<dbReference type="PROSITE" id="PS50931">
    <property type="entry name" value="HTH_LYSR"/>
    <property type="match status" value="1"/>
</dbReference>
<dbReference type="SUPFAM" id="SSF46785">
    <property type="entry name" value="Winged helix' DNA-binding domain"/>
    <property type="match status" value="1"/>
</dbReference>
<comment type="subcellular location">
    <subcellularLocation>
        <location evidence="1">Cytoplasm</location>
    </subcellularLocation>
</comment>
<sequence>MSNQIGLGLHHLKTLNALRQTGSLVEAARMLHLTQSALSHQVKELESRIGMELFVRKSKPLRFTSAGLRLLTLADDLLPQIRLAEQDLLRLAGGESGRLHMAIECHSCFQWLMPTIDSYREHWPEVEMDFASGFNFAPLPALARAELDLVITSDPLLSPELVYIPLFDYEMLLAVSRRHPLAQKEWIAPTDLRQETLITYPVEHSRLAVFKDFMDKAGEEPAATRTAEMTLMMLQLVASQRGVCALPNWALAEYLDKSHIQCRPLGEQGIWCTLYAAIRAEHQEQPYIVDFLETAKETCFSRLDGIRPCKTNEVSYSLSTVL</sequence>
<dbReference type="GO" id="GO:0000976">
    <property type="term" value="F:transcription cis-regulatory region binding"/>
    <property type="evidence" value="ECO:0007669"/>
    <property type="project" value="TreeGrafter"/>
</dbReference>
<dbReference type="InterPro" id="IPR037406">
    <property type="entry name" value="MetR_PBP2"/>
</dbReference>
<keyword evidence="7" id="KW-0805">Transcription regulation</keyword>
<keyword evidence="6" id="KW-0028">Amino-acid biosynthesis</keyword>
<evidence type="ECO:0000259" key="12">
    <source>
        <dbReference type="PROSITE" id="PS50931"/>
    </source>
</evidence>
<evidence type="ECO:0000256" key="7">
    <source>
        <dbReference type="ARBA" id="ARBA00023015"/>
    </source>
</evidence>
<keyword evidence="8" id="KW-0238">DNA-binding</keyword>
<keyword evidence="11" id="KW-0486">Methionine biosynthesis</keyword>
<dbReference type="SUPFAM" id="SSF53850">
    <property type="entry name" value="Periplasmic binding protein-like II"/>
    <property type="match status" value="1"/>
</dbReference>
<dbReference type="PANTHER" id="PTHR30126">
    <property type="entry name" value="HTH-TYPE TRANSCRIPTIONAL REGULATOR"/>
    <property type="match status" value="1"/>
</dbReference>
<dbReference type="Gene3D" id="3.40.190.10">
    <property type="entry name" value="Periplasmic binding protein-like II"/>
    <property type="match status" value="2"/>
</dbReference>
<evidence type="ECO:0000256" key="11">
    <source>
        <dbReference type="ARBA" id="ARBA00023167"/>
    </source>
</evidence>
<feature type="domain" description="HTH lysR-type" evidence="12">
    <location>
        <begin position="7"/>
        <end position="64"/>
    </location>
</feature>
<dbReference type="InterPro" id="IPR036388">
    <property type="entry name" value="WH-like_DNA-bd_sf"/>
</dbReference>
<dbReference type="AlphaFoldDB" id="A0A1X7ALD5"/>
<evidence type="ECO:0000256" key="2">
    <source>
        <dbReference type="ARBA" id="ARBA00009437"/>
    </source>
</evidence>
<dbReference type="InterPro" id="IPR005119">
    <property type="entry name" value="LysR_subst-bd"/>
</dbReference>
<keyword evidence="5" id="KW-0678">Repressor</keyword>
<dbReference type="Pfam" id="PF03466">
    <property type="entry name" value="LysR_substrate"/>
    <property type="match status" value="1"/>
</dbReference>
<evidence type="ECO:0000256" key="8">
    <source>
        <dbReference type="ARBA" id="ARBA00023125"/>
    </source>
</evidence>
<dbReference type="InterPro" id="IPR036390">
    <property type="entry name" value="WH_DNA-bd_sf"/>
</dbReference>
<proteinExistence type="inferred from homology"/>
<dbReference type="PRINTS" id="PR00039">
    <property type="entry name" value="HTHLYSR"/>
</dbReference>
<dbReference type="Proteomes" id="UP000196573">
    <property type="component" value="Unassembled WGS sequence"/>
</dbReference>
<dbReference type="RefSeq" id="WP_087110748.1">
    <property type="nucleotide sequence ID" value="NZ_CBCSCN010000006.1"/>
</dbReference>
<evidence type="ECO:0000256" key="3">
    <source>
        <dbReference type="ARBA" id="ARBA00019365"/>
    </source>
</evidence>
<dbReference type="PANTHER" id="PTHR30126:SF25">
    <property type="entry name" value="HTH-TYPE TRANSCRIPTIONAL REGULATOR METR"/>
    <property type="match status" value="1"/>
</dbReference>
<keyword evidence="9" id="KW-0010">Activator</keyword>
<comment type="similarity">
    <text evidence="2">Belongs to the LysR transcriptional regulatory family.</text>
</comment>
<evidence type="ECO:0000256" key="9">
    <source>
        <dbReference type="ARBA" id="ARBA00023159"/>
    </source>
</evidence>
<keyword evidence="4" id="KW-0963">Cytoplasm</keyword>
<evidence type="ECO:0000256" key="6">
    <source>
        <dbReference type="ARBA" id="ARBA00022605"/>
    </source>
</evidence>
<organism evidence="13 14">
    <name type="scientific">Parendozoicomonas haliclonae</name>
    <dbReference type="NCBI Taxonomy" id="1960125"/>
    <lineage>
        <taxon>Bacteria</taxon>
        <taxon>Pseudomonadati</taxon>
        <taxon>Pseudomonadota</taxon>
        <taxon>Gammaproteobacteria</taxon>
        <taxon>Oceanospirillales</taxon>
        <taxon>Endozoicomonadaceae</taxon>
        <taxon>Parendozoicomonas</taxon>
    </lineage>
</organism>
<dbReference type="CDD" id="cd08441">
    <property type="entry name" value="PBP2_MetR"/>
    <property type="match status" value="1"/>
</dbReference>
<evidence type="ECO:0000256" key="4">
    <source>
        <dbReference type="ARBA" id="ARBA00022490"/>
    </source>
</evidence>
<dbReference type="GO" id="GO:0005737">
    <property type="term" value="C:cytoplasm"/>
    <property type="evidence" value="ECO:0007669"/>
    <property type="project" value="UniProtKB-SubCell"/>
</dbReference>
<name>A0A1X7ALD5_9GAMM</name>
<evidence type="ECO:0000256" key="1">
    <source>
        <dbReference type="ARBA" id="ARBA00004496"/>
    </source>
</evidence>
<accession>A0A1X7ALD5</accession>
<reference evidence="13 14" key="1">
    <citation type="submission" date="2017-03" db="EMBL/GenBank/DDBJ databases">
        <authorList>
            <person name="Afonso C.L."/>
            <person name="Miller P.J."/>
            <person name="Scott M.A."/>
            <person name="Spackman E."/>
            <person name="Goraichik I."/>
            <person name="Dimitrov K.M."/>
            <person name="Suarez D.L."/>
            <person name="Swayne D.E."/>
        </authorList>
    </citation>
    <scope>NUCLEOTIDE SEQUENCE [LARGE SCALE GENOMIC DNA]</scope>
    <source>
        <strain evidence="13">SB41UT1</strain>
    </source>
</reference>
<dbReference type="Pfam" id="PF00126">
    <property type="entry name" value="HTH_1"/>
    <property type="match status" value="1"/>
</dbReference>